<keyword evidence="1" id="KW-0472">Membrane</keyword>
<dbReference type="EMBL" id="HQ849544">
    <property type="protein sequence ID" value="ADW79179.1"/>
    <property type="molecule type" value="Genomic_DNA"/>
</dbReference>
<dbReference type="RefSeq" id="YP_006280825.1">
    <property type="nucleotide sequence ID" value="NC_017836.1"/>
</dbReference>
<keyword evidence="1" id="KW-0812">Transmembrane</keyword>
<keyword evidence="2" id="KW-0496">Mitochondrion</keyword>
<accession>E9P1C7</accession>
<dbReference type="GO" id="GO:0016020">
    <property type="term" value="C:membrane"/>
    <property type="evidence" value="ECO:0007669"/>
    <property type="project" value="InterPro"/>
</dbReference>
<proteinExistence type="predicted"/>
<feature type="transmembrane region" description="Helical" evidence="1">
    <location>
        <begin position="21"/>
        <end position="46"/>
    </location>
</feature>
<gene>
    <name evidence="2" type="primary">sdh4</name>
</gene>
<feature type="transmembrane region" description="Helical" evidence="1">
    <location>
        <begin position="66"/>
        <end position="89"/>
    </location>
</feature>
<geneLocation type="mitochondrion" evidence="2"/>
<evidence type="ECO:0000313" key="2">
    <source>
        <dbReference type="EMBL" id="ADW79179.1"/>
    </source>
</evidence>
<name>E9P1C7_CYAPA</name>
<reference evidence="2" key="1">
    <citation type="journal article" date="2012" name="Science">
        <title>Cyanophora paradoxa genome elucidates origin of photosynthesis in algae and plants.</title>
        <authorList>
            <person name="Price D.C."/>
            <person name="Chan C.X."/>
            <person name="Yoon H.S."/>
            <person name="Yang E.C."/>
            <person name="Qiu H."/>
            <person name="Weber A.P."/>
            <person name="Schwacke R."/>
            <person name="Gross J."/>
            <person name="Blouin N.A."/>
            <person name="Lane C."/>
            <person name="Reyes-Prieto A."/>
            <person name="Durnford D.G."/>
            <person name="Neilson J.A."/>
            <person name="Lang B.F."/>
            <person name="Burger G."/>
            <person name="Steiner J.M."/>
            <person name="Loffelhardt W."/>
            <person name="Meuser J.E."/>
            <person name="Posewitz M.C."/>
            <person name="Ball S."/>
            <person name="Arias M.C."/>
            <person name="Henrissat B."/>
            <person name="Coutinho P.M."/>
            <person name="Rensing S.A."/>
            <person name="Symeonidi A."/>
            <person name="Doddapaneni H."/>
            <person name="Green B.R."/>
            <person name="Rajah V.D."/>
            <person name="Boore J."/>
            <person name="Bhattacharya D."/>
        </authorList>
    </citation>
    <scope>NUCLEOTIDE SEQUENCE</scope>
    <source>
        <strain evidence="2">CCMP 329</strain>
    </source>
</reference>
<sequence length="91" mass="10873">MNLLNRIKLGKQEWYTQKITSLFILSPLMSNMNILIVIFFMLFVHIELGIYSTLEDYYQNIILRLMFDFALKCIFIFSILSIYTGYIFIIV</sequence>
<protein>
    <submittedName>
        <fullName evidence="2">Succinate dehydrogenase subunit 4</fullName>
        <ecNumber evidence="2">1.3.5.1</ecNumber>
    </submittedName>
</protein>
<dbReference type="GO" id="GO:0008177">
    <property type="term" value="F:succinate dehydrogenase (quinone) activity"/>
    <property type="evidence" value="ECO:0007669"/>
    <property type="project" value="UniProtKB-EC"/>
</dbReference>
<dbReference type="SUPFAM" id="SSF81343">
    <property type="entry name" value="Fumarate reductase respiratory complex transmembrane subunits"/>
    <property type="match status" value="1"/>
</dbReference>
<organism evidence="2">
    <name type="scientific">Cyanophora paradoxa</name>
    <dbReference type="NCBI Taxonomy" id="2762"/>
    <lineage>
        <taxon>Eukaryota</taxon>
        <taxon>Glaucocystophyceae</taxon>
        <taxon>Cyanophorales</taxon>
        <taxon>Cyanophoraceae</taxon>
        <taxon>Cyanophora</taxon>
    </lineage>
</organism>
<dbReference type="GeneID" id="12486761"/>
<dbReference type="InterPro" id="IPR034804">
    <property type="entry name" value="SQR/QFR_C/D"/>
</dbReference>
<evidence type="ECO:0000256" key="1">
    <source>
        <dbReference type="SAM" id="Phobius"/>
    </source>
</evidence>
<keyword evidence="1" id="KW-1133">Transmembrane helix</keyword>
<dbReference type="EC" id="1.3.5.1" evidence="2"/>
<keyword evidence="2" id="KW-0560">Oxidoreductase</keyword>
<dbReference type="AlphaFoldDB" id="E9P1C7"/>